<gene>
    <name evidence="1" type="ORF">Xbed_02865</name>
</gene>
<name>A0A1Y2SJN8_9GAMM</name>
<reference evidence="1 2" key="1">
    <citation type="submission" date="2017-01" db="EMBL/GenBank/DDBJ databases">
        <title>Deconstructing symbiosis and pathogenesis requirements using a combined genomic-metabolomic approach.</title>
        <authorList>
            <person name="Tobias N.J."/>
            <person name="Wolff H."/>
            <person name="Djahanschiri B."/>
            <person name="Ebersberger I."/>
            <person name="Bode H.B."/>
        </authorList>
    </citation>
    <scope>NUCLEOTIDE SEQUENCE [LARGE SCALE GENOMIC DNA]</scope>
    <source>
        <strain evidence="1 2">DSM 4764</strain>
    </source>
</reference>
<organism evidence="1 2">
    <name type="scientific">Xenorhabdus beddingii</name>
    <dbReference type="NCBI Taxonomy" id="40578"/>
    <lineage>
        <taxon>Bacteria</taxon>
        <taxon>Pseudomonadati</taxon>
        <taxon>Pseudomonadota</taxon>
        <taxon>Gammaproteobacteria</taxon>
        <taxon>Enterobacterales</taxon>
        <taxon>Morganellaceae</taxon>
        <taxon>Xenorhabdus</taxon>
    </lineage>
</organism>
<comment type="caution">
    <text evidence="1">The sequence shown here is derived from an EMBL/GenBank/DDBJ whole genome shotgun (WGS) entry which is preliminary data.</text>
</comment>
<evidence type="ECO:0000313" key="1">
    <source>
        <dbReference type="EMBL" id="OTA18879.1"/>
    </source>
</evidence>
<evidence type="ECO:0000313" key="2">
    <source>
        <dbReference type="Proteomes" id="UP000194204"/>
    </source>
</evidence>
<accession>A0A1Y2SJN8</accession>
<sequence length="77" mass="8736">MNELTNVTTYVAISRHKLENIKKIIRAIADILKSIFGILERYNIISYSAMNNVNDSLDAIVTAINIILNNIFTPKQE</sequence>
<dbReference type="STRING" id="40578.Xbed_02865"/>
<dbReference type="AlphaFoldDB" id="A0A1Y2SJN8"/>
<protein>
    <submittedName>
        <fullName evidence="1">Uncharacterized protein</fullName>
    </submittedName>
</protein>
<dbReference type="RefSeq" id="WP_086113564.1">
    <property type="nucleotide sequence ID" value="NZ_CAWNHF010000129.1"/>
</dbReference>
<proteinExistence type="predicted"/>
<keyword evidence="2" id="KW-1185">Reference proteome</keyword>
<dbReference type="EMBL" id="MUBK01000025">
    <property type="protein sequence ID" value="OTA18879.1"/>
    <property type="molecule type" value="Genomic_DNA"/>
</dbReference>
<dbReference type="Proteomes" id="UP000194204">
    <property type="component" value="Unassembled WGS sequence"/>
</dbReference>